<dbReference type="EMBL" id="CAIX01000451">
    <property type="protein sequence ID" value="CCI50332.1"/>
    <property type="molecule type" value="Genomic_DNA"/>
</dbReference>
<dbReference type="InterPro" id="IPR029416">
    <property type="entry name" value="CFAP300"/>
</dbReference>
<keyword evidence="2" id="KW-1185">Reference proteome</keyword>
<name>A0A024GUP8_9STRA</name>
<reference evidence="1 2" key="1">
    <citation type="submission" date="2012-05" db="EMBL/GenBank/DDBJ databases">
        <title>Recombination and specialization in a pathogen metapopulation.</title>
        <authorList>
            <person name="Gardiner A."/>
            <person name="Kemen E."/>
            <person name="Schultz-Larsen T."/>
            <person name="MacLean D."/>
            <person name="Van Oosterhout C."/>
            <person name="Jones J.D.G."/>
        </authorList>
    </citation>
    <scope>NUCLEOTIDE SEQUENCE [LARGE SCALE GENOMIC DNA]</scope>
    <source>
        <strain evidence="1 2">Ac Nc2</strain>
    </source>
</reference>
<dbReference type="InParanoid" id="A0A024GUP8"/>
<dbReference type="AlphaFoldDB" id="A0A024GUP8"/>
<gene>
    <name evidence="1" type="ORF">BN9_119990</name>
</gene>
<protein>
    <submittedName>
        <fullName evidence="1">Uncharacterized protein</fullName>
    </submittedName>
</protein>
<comment type="caution">
    <text evidence="1">The sequence shown here is derived from an EMBL/GenBank/DDBJ whole genome shotgun (WGS) entry which is preliminary data.</text>
</comment>
<organism evidence="1 2">
    <name type="scientific">Albugo candida</name>
    <dbReference type="NCBI Taxonomy" id="65357"/>
    <lineage>
        <taxon>Eukaryota</taxon>
        <taxon>Sar</taxon>
        <taxon>Stramenopiles</taxon>
        <taxon>Oomycota</taxon>
        <taxon>Peronosporomycetes</taxon>
        <taxon>Albuginales</taxon>
        <taxon>Albuginaceae</taxon>
        <taxon>Albugo</taxon>
    </lineage>
</organism>
<dbReference type="Proteomes" id="UP000053237">
    <property type="component" value="Unassembled WGS sequence"/>
</dbReference>
<evidence type="ECO:0000313" key="1">
    <source>
        <dbReference type="EMBL" id="CCI50332.1"/>
    </source>
</evidence>
<sequence length="136" mass="15318">MPPAFAPKSGVGDESIPTEFRHLGSVFLRSQDQKLQLKLFQWDMQANLQIERFYIGGEFGRIGNGQDIALLDSFFSDQGVKKILKLPSCSPDIACALMYKELKTTVTTCAFFDKILGSSTNFTYLSHQKRLYHLSS</sequence>
<dbReference type="Pfam" id="PF14926">
    <property type="entry name" value="CFAP300"/>
    <property type="match status" value="1"/>
</dbReference>
<accession>A0A024GUP8</accession>
<proteinExistence type="predicted"/>
<evidence type="ECO:0000313" key="2">
    <source>
        <dbReference type="Proteomes" id="UP000053237"/>
    </source>
</evidence>